<dbReference type="OrthoDB" id="25887at2759"/>
<dbReference type="PANTHER" id="PTHR23333:SF20">
    <property type="entry name" value="NSFL1 COFACTOR P47"/>
    <property type="match status" value="1"/>
</dbReference>
<dbReference type="InterPro" id="IPR036241">
    <property type="entry name" value="NSFL1C_SEP_dom_sf"/>
</dbReference>
<keyword evidence="1" id="KW-0833">Ubl conjugation pathway</keyword>
<dbReference type="Pfam" id="PF00789">
    <property type="entry name" value="UBX"/>
    <property type="match status" value="1"/>
</dbReference>
<dbReference type="GO" id="GO:0031468">
    <property type="term" value="P:nuclear membrane reassembly"/>
    <property type="evidence" value="ECO:0007669"/>
    <property type="project" value="TreeGrafter"/>
</dbReference>
<evidence type="ECO:0000259" key="2">
    <source>
        <dbReference type="PROSITE" id="PS50033"/>
    </source>
</evidence>
<evidence type="ECO:0000313" key="4">
    <source>
        <dbReference type="Proteomes" id="UP001151529"/>
    </source>
</evidence>
<dbReference type="PROSITE" id="PS50033">
    <property type="entry name" value="UBX"/>
    <property type="match status" value="1"/>
</dbReference>
<dbReference type="GO" id="GO:0007030">
    <property type="term" value="P:Golgi organization"/>
    <property type="evidence" value="ECO:0007669"/>
    <property type="project" value="TreeGrafter"/>
</dbReference>
<dbReference type="SUPFAM" id="SSF54236">
    <property type="entry name" value="Ubiquitin-like"/>
    <property type="match status" value="1"/>
</dbReference>
<reference evidence="3" key="1">
    <citation type="submission" date="2022-11" db="EMBL/GenBank/DDBJ databases">
        <authorList>
            <person name="Hyden B.L."/>
            <person name="Feng K."/>
            <person name="Yates T."/>
            <person name="Jawdy S."/>
            <person name="Smart L.B."/>
            <person name="Muchero W."/>
        </authorList>
    </citation>
    <scope>NUCLEOTIDE SEQUENCE</scope>
    <source>
        <tissue evidence="3">Shoot tip</tissue>
    </source>
</reference>
<dbReference type="GO" id="GO:0043161">
    <property type="term" value="P:proteasome-mediated ubiquitin-dependent protein catabolic process"/>
    <property type="evidence" value="ECO:0007669"/>
    <property type="project" value="TreeGrafter"/>
</dbReference>
<feature type="domain" description="UBX" evidence="2">
    <location>
        <begin position="153"/>
        <end position="204"/>
    </location>
</feature>
<dbReference type="GO" id="GO:0000045">
    <property type="term" value="P:autophagosome assembly"/>
    <property type="evidence" value="ECO:0007669"/>
    <property type="project" value="TreeGrafter"/>
</dbReference>
<dbReference type="EMBL" id="JAPFFL010000008">
    <property type="protein sequence ID" value="KAJ6706757.1"/>
    <property type="molecule type" value="Genomic_DNA"/>
</dbReference>
<comment type="caution">
    <text evidence="3">The sequence shown here is derived from an EMBL/GenBank/DDBJ whole genome shotgun (WGS) entry which is preliminary data.</text>
</comment>
<evidence type="ECO:0000313" key="3">
    <source>
        <dbReference type="EMBL" id="KAJ6706757.1"/>
    </source>
</evidence>
<gene>
    <name evidence="3" type="ORF">OIU85_027143</name>
</gene>
<dbReference type="GO" id="GO:0005634">
    <property type="term" value="C:nucleus"/>
    <property type="evidence" value="ECO:0007669"/>
    <property type="project" value="TreeGrafter"/>
</dbReference>
<dbReference type="AlphaFoldDB" id="A0A9Q0TAA0"/>
<sequence>MARAILESLSIEKDGVGGWTFENWTLGWRDSVETVVYSSKILQKAMMWMQFSIKLDDWELLKVLWRILINLQAQEALLELVDYSRGETEPSAPQQPVAVVHNIVFWTNGFTKTHKDQLTQSIRNSECPKDLELADRRSSVNFNLIRRDQNGLLRLADGTCMVAHFNNSNTVNDIRSFIDASRPGGARNYQLRLMGFPPKLLTNS</sequence>
<dbReference type="GO" id="GO:0043130">
    <property type="term" value="F:ubiquitin binding"/>
    <property type="evidence" value="ECO:0007669"/>
    <property type="project" value="TreeGrafter"/>
</dbReference>
<dbReference type="Proteomes" id="UP001151529">
    <property type="component" value="Chromosome 4"/>
</dbReference>
<evidence type="ECO:0000256" key="1">
    <source>
        <dbReference type="ARBA" id="ARBA00022786"/>
    </source>
</evidence>
<dbReference type="PANTHER" id="PTHR23333">
    <property type="entry name" value="UBX DOMAIN CONTAINING PROTEIN"/>
    <property type="match status" value="1"/>
</dbReference>
<proteinExistence type="predicted"/>
<organism evidence="3 4">
    <name type="scientific">Salix viminalis</name>
    <name type="common">Common osier</name>
    <name type="synonym">Basket willow</name>
    <dbReference type="NCBI Taxonomy" id="40686"/>
    <lineage>
        <taxon>Eukaryota</taxon>
        <taxon>Viridiplantae</taxon>
        <taxon>Streptophyta</taxon>
        <taxon>Embryophyta</taxon>
        <taxon>Tracheophyta</taxon>
        <taxon>Spermatophyta</taxon>
        <taxon>Magnoliopsida</taxon>
        <taxon>eudicotyledons</taxon>
        <taxon>Gunneridae</taxon>
        <taxon>Pentapetalae</taxon>
        <taxon>rosids</taxon>
        <taxon>fabids</taxon>
        <taxon>Malpighiales</taxon>
        <taxon>Salicaceae</taxon>
        <taxon>Saliceae</taxon>
        <taxon>Salix</taxon>
    </lineage>
</organism>
<dbReference type="InterPro" id="IPR001012">
    <property type="entry name" value="UBX_dom"/>
</dbReference>
<keyword evidence="4" id="KW-1185">Reference proteome</keyword>
<protein>
    <submittedName>
        <fullName evidence="3">UBX DOMAIN CONTAINING PROTEIN</fullName>
    </submittedName>
</protein>
<accession>A0A9Q0TAA0</accession>
<dbReference type="Gene3D" id="3.10.20.90">
    <property type="entry name" value="Phosphatidylinositol 3-kinase Catalytic Subunit, Chain A, domain 1"/>
    <property type="match status" value="1"/>
</dbReference>
<dbReference type="GO" id="GO:0061025">
    <property type="term" value="P:membrane fusion"/>
    <property type="evidence" value="ECO:0007669"/>
    <property type="project" value="TreeGrafter"/>
</dbReference>
<reference evidence="3" key="2">
    <citation type="journal article" date="2023" name="Int. J. Mol. Sci.">
        <title>De Novo Assembly and Annotation of 11 Diverse Shrub Willow (Salix) Genomes Reveals Novel Gene Organization in Sex-Linked Regions.</title>
        <authorList>
            <person name="Hyden B."/>
            <person name="Feng K."/>
            <person name="Yates T.B."/>
            <person name="Jawdy S."/>
            <person name="Cereghino C."/>
            <person name="Smart L.B."/>
            <person name="Muchero W."/>
        </authorList>
    </citation>
    <scope>NUCLEOTIDE SEQUENCE [LARGE SCALE GENOMIC DNA]</scope>
    <source>
        <tissue evidence="3">Shoot tip</tissue>
    </source>
</reference>
<dbReference type="InterPro" id="IPR029071">
    <property type="entry name" value="Ubiquitin-like_domsf"/>
</dbReference>
<dbReference type="SUPFAM" id="SSF102848">
    <property type="entry name" value="NSFL1 (p97 ATPase) cofactor p47, SEP domain"/>
    <property type="match status" value="1"/>
</dbReference>
<dbReference type="GO" id="GO:0005829">
    <property type="term" value="C:cytosol"/>
    <property type="evidence" value="ECO:0007669"/>
    <property type="project" value="TreeGrafter"/>
</dbReference>
<name>A0A9Q0TAA0_SALVM</name>